<organism evidence="2 3">
    <name type="scientific">Ovis ammon polii</name>
    <dbReference type="NCBI Taxonomy" id="230172"/>
    <lineage>
        <taxon>Eukaryota</taxon>
        <taxon>Metazoa</taxon>
        <taxon>Chordata</taxon>
        <taxon>Craniata</taxon>
        <taxon>Vertebrata</taxon>
        <taxon>Euteleostomi</taxon>
        <taxon>Mammalia</taxon>
        <taxon>Eutheria</taxon>
        <taxon>Laurasiatheria</taxon>
        <taxon>Artiodactyla</taxon>
        <taxon>Ruminantia</taxon>
        <taxon>Pecora</taxon>
        <taxon>Bovidae</taxon>
        <taxon>Caprinae</taxon>
        <taxon>Ovis</taxon>
    </lineage>
</organism>
<name>A0AAD4XZM4_OVIAM</name>
<gene>
    <name evidence="2" type="ORF">MG293_020307</name>
</gene>
<keyword evidence="3" id="KW-1185">Reference proteome</keyword>
<comment type="caution">
    <text evidence="2">The sequence shown here is derived from an EMBL/GenBank/DDBJ whole genome shotgun (WGS) entry which is preliminary data.</text>
</comment>
<proteinExistence type="predicted"/>
<protein>
    <submittedName>
        <fullName evidence="2">Uncharacterized protein</fullName>
    </submittedName>
</protein>
<sequence>MNWPSSHVLQAGEEDGVQAAGSERRRPLGLPFAASAKEMQVWKVKEWEEVWVQKSVTYPDVTEHTMANLCTNSVRAAGTSEHVNSTWTEKRRCHCSAVGSRHSPEADYEIHSNVSQAFFVIRKRQVVLHLGSLRSSSSGTTSFIWLCRYLAHQSQMDVVELDLFSKNISRLDVSAATRQQRNQLLTLWTHDKTCSGNDWMHDQPSNAHLSFSGGGSMEHSVVYRSQMNFQWPFQRVE</sequence>
<evidence type="ECO:0000313" key="3">
    <source>
        <dbReference type="Proteomes" id="UP001214576"/>
    </source>
</evidence>
<reference evidence="2" key="1">
    <citation type="submission" date="2022-03" db="EMBL/GenBank/DDBJ databases">
        <title>Genomic analyses of argali, domestic sheep and their hybrids provide insights into chromosomal evolution, heterosis and genetic basis of agronomic traits.</title>
        <authorList>
            <person name="Li M."/>
        </authorList>
    </citation>
    <scope>NUCLEOTIDE SEQUENCE</scope>
    <source>
        <strain evidence="2">CAU-MHL-2022a</strain>
        <tissue evidence="2">Skin</tissue>
    </source>
</reference>
<dbReference type="AlphaFoldDB" id="A0AAD4XZM4"/>
<evidence type="ECO:0000313" key="2">
    <source>
        <dbReference type="EMBL" id="KAI4529629.1"/>
    </source>
</evidence>
<accession>A0AAD4XZM4</accession>
<dbReference type="Proteomes" id="UP001214576">
    <property type="component" value="Unassembled WGS sequence"/>
</dbReference>
<dbReference type="EMBL" id="JAKZEL010000027">
    <property type="protein sequence ID" value="KAI4529629.1"/>
    <property type="molecule type" value="Genomic_DNA"/>
</dbReference>
<evidence type="ECO:0000256" key="1">
    <source>
        <dbReference type="SAM" id="MobiDB-lite"/>
    </source>
</evidence>
<feature type="region of interest" description="Disordered" evidence="1">
    <location>
        <begin position="1"/>
        <end position="24"/>
    </location>
</feature>